<dbReference type="EMBL" id="MWIH01000009">
    <property type="protein sequence ID" value="OQO89426.1"/>
    <property type="molecule type" value="Genomic_DNA"/>
</dbReference>
<dbReference type="GO" id="GO:0016491">
    <property type="term" value="F:oxidoreductase activity"/>
    <property type="evidence" value="ECO:0007669"/>
    <property type="project" value="UniProtKB-KW"/>
</dbReference>
<dbReference type="InterPro" id="IPR036291">
    <property type="entry name" value="NAD(P)-bd_dom_sf"/>
</dbReference>
<dbReference type="PANTHER" id="PTHR14239">
    <property type="entry name" value="DUDULIN-RELATED"/>
    <property type="match status" value="1"/>
</dbReference>
<evidence type="ECO:0000259" key="2">
    <source>
        <dbReference type="Pfam" id="PF03807"/>
    </source>
</evidence>
<evidence type="ECO:0000256" key="1">
    <source>
        <dbReference type="ARBA" id="ARBA00023002"/>
    </source>
</evidence>
<dbReference type="STRING" id="1962155.B1813_21020"/>
<dbReference type="InterPro" id="IPR051267">
    <property type="entry name" value="STEAP_metalloreductase"/>
</dbReference>
<sequence length="206" mass="21174">MRIGILGTGTLALALGRRWAEAGHDLVVGGRSAPRATAVAQRLGGRAGTFLAAATERDAVLLAVPWSAVEDVLSQAEAQQRTLAETTVIDPANALDDTGALWIAPAASHAERVATLAPGAHVVKAFHLWPARRWNEHEDAGDTVVICGDEPGLPVVSALVRDAGATPAVLGPLSRARQLEETAGFALGLALAGTEPRSALPAVGAR</sequence>
<dbReference type="InterPro" id="IPR028939">
    <property type="entry name" value="P5C_Rdtase_cat_N"/>
</dbReference>
<dbReference type="Pfam" id="PF03807">
    <property type="entry name" value="F420_oxidored"/>
    <property type="match status" value="1"/>
</dbReference>
<gene>
    <name evidence="3" type="ORF">B1813_21020</name>
</gene>
<reference evidence="3 4" key="1">
    <citation type="submission" date="2017-02" db="EMBL/GenBank/DDBJ databases">
        <title>Draft genome of Saccharomonospora sp. 154.</title>
        <authorList>
            <person name="Alonso-Carmona G.S."/>
            <person name="De La Haba R."/>
            <person name="Vera-Gargallo B."/>
            <person name="Sandoval-Trujillo A.H."/>
            <person name="Ramirez-Duran N."/>
            <person name="Ventosa A."/>
        </authorList>
    </citation>
    <scope>NUCLEOTIDE SEQUENCE [LARGE SCALE GENOMIC DNA]</scope>
    <source>
        <strain evidence="3 4">LRS4.154</strain>
    </source>
</reference>
<protein>
    <recommendedName>
        <fullName evidence="2">Pyrroline-5-carboxylate reductase catalytic N-terminal domain-containing protein</fullName>
    </recommendedName>
</protein>
<dbReference type="AlphaFoldDB" id="A0A1V8ZXD0"/>
<dbReference type="SUPFAM" id="SSF51735">
    <property type="entry name" value="NAD(P)-binding Rossmann-fold domains"/>
    <property type="match status" value="1"/>
</dbReference>
<dbReference type="Gene3D" id="3.40.50.720">
    <property type="entry name" value="NAD(P)-binding Rossmann-like Domain"/>
    <property type="match status" value="1"/>
</dbReference>
<dbReference type="Proteomes" id="UP000192591">
    <property type="component" value="Unassembled WGS sequence"/>
</dbReference>
<comment type="caution">
    <text evidence="3">The sequence shown here is derived from an EMBL/GenBank/DDBJ whole genome shotgun (WGS) entry which is preliminary data.</text>
</comment>
<accession>A0A1V8ZXD0</accession>
<name>A0A1V8ZXD0_SACPI</name>
<keyword evidence="1" id="KW-0560">Oxidoreductase</keyword>
<keyword evidence="4" id="KW-1185">Reference proteome</keyword>
<evidence type="ECO:0000313" key="4">
    <source>
        <dbReference type="Proteomes" id="UP000192591"/>
    </source>
</evidence>
<evidence type="ECO:0000313" key="3">
    <source>
        <dbReference type="EMBL" id="OQO89426.1"/>
    </source>
</evidence>
<dbReference type="RefSeq" id="WP_081194879.1">
    <property type="nucleotide sequence ID" value="NZ_MWIH01000009.1"/>
</dbReference>
<organism evidence="3 4">
    <name type="scientific">Saccharomonospora piscinae</name>
    <dbReference type="NCBI Taxonomy" id="687388"/>
    <lineage>
        <taxon>Bacteria</taxon>
        <taxon>Bacillati</taxon>
        <taxon>Actinomycetota</taxon>
        <taxon>Actinomycetes</taxon>
        <taxon>Pseudonocardiales</taxon>
        <taxon>Pseudonocardiaceae</taxon>
        <taxon>Saccharomonospora</taxon>
    </lineage>
</organism>
<feature type="domain" description="Pyrroline-5-carboxylate reductase catalytic N-terminal" evidence="2">
    <location>
        <begin position="2"/>
        <end position="93"/>
    </location>
</feature>
<proteinExistence type="predicted"/>